<keyword evidence="3" id="KW-1185">Reference proteome</keyword>
<evidence type="ECO:0000313" key="3">
    <source>
        <dbReference type="Proteomes" id="UP000271098"/>
    </source>
</evidence>
<keyword evidence="1" id="KW-0732">Signal</keyword>
<sequence length="88" mass="10086">MVGLHVMILLLASTSRVASATDIANEIQDADINPWKPETIRLTLKLKPRIYYFDAEALQQALQERLNEKASALIASTMRRRRRHAQQQ</sequence>
<dbReference type="AlphaFoldDB" id="A0A183E393"/>
<organism evidence="4">
    <name type="scientific">Gongylonema pulchrum</name>
    <dbReference type="NCBI Taxonomy" id="637853"/>
    <lineage>
        <taxon>Eukaryota</taxon>
        <taxon>Metazoa</taxon>
        <taxon>Ecdysozoa</taxon>
        <taxon>Nematoda</taxon>
        <taxon>Chromadorea</taxon>
        <taxon>Rhabditida</taxon>
        <taxon>Spirurina</taxon>
        <taxon>Spiruromorpha</taxon>
        <taxon>Spiruroidea</taxon>
        <taxon>Gongylonematidae</taxon>
        <taxon>Gongylonema</taxon>
    </lineage>
</organism>
<evidence type="ECO:0000313" key="2">
    <source>
        <dbReference type="EMBL" id="VDN25987.1"/>
    </source>
</evidence>
<evidence type="ECO:0000313" key="4">
    <source>
        <dbReference type="WBParaSite" id="GPUH_0001545501-mRNA-1"/>
    </source>
</evidence>
<accession>A0A183E393</accession>
<dbReference type="WBParaSite" id="GPUH_0001545501-mRNA-1">
    <property type="protein sequence ID" value="GPUH_0001545501-mRNA-1"/>
    <property type="gene ID" value="GPUH_0001545501"/>
</dbReference>
<gene>
    <name evidence="2" type="ORF">GPUH_LOCUS15434</name>
</gene>
<dbReference type="EMBL" id="UYRT01082430">
    <property type="protein sequence ID" value="VDN25987.1"/>
    <property type="molecule type" value="Genomic_DNA"/>
</dbReference>
<protein>
    <submittedName>
        <fullName evidence="4">Mechanosensitive ion channel family protein</fullName>
    </submittedName>
</protein>
<reference evidence="2 3" key="2">
    <citation type="submission" date="2018-11" db="EMBL/GenBank/DDBJ databases">
        <authorList>
            <consortium name="Pathogen Informatics"/>
        </authorList>
    </citation>
    <scope>NUCLEOTIDE SEQUENCE [LARGE SCALE GENOMIC DNA]</scope>
</reference>
<feature type="chain" id="PRO_5043139005" evidence="1">
    <location>
        <begin position="21"/>
        <end position="88"/>
    </location>
</feature>
<feature type="signal peptide" evidence="1">
    <location>
        <begin position="1"/>
        <end position="20"/>
    </location>
</feature>
<name>A0A183E393_9BILA</name>
<evidence type="ECO:0000256" key="1">
    <source>
        <dbReference type="SAM" id="SignalP"/>
    </source>
</evidence>
<proteinExistence type="predicted"/>
<reference evidence="4" key="1">
    <citation type="submission" date="2016-06" db="UniProtKB">
        <authorList>
            <consortium name="WormBaseParasite"/>
        </authorList>
    </citation>
    <scope>IDENTIFICATION</scope>
</reference>
<dbReference type="Proteomes" id="UP000271098">
    <property type="component" value="Unassembled WGS sequence"/>
</dbReference>